<dbReference type="AlphaFoldDB" id="A0AAV7P6B9"/>
<dbReference type="GO" id="GO:0005794">
    <property type="term" value="C:Golgi apparatus"/>
    <property type="evidence" value="ECO:0007669"/>
    <property type="project" value="TreeGrafter"/>
</dbReference>
<feature type="compositionally biased region" description="Basic and acidic residues" evidence="1">
    <location>
        <begin position="474"/>
        <end position="484"/>
    </location>
</feature>
<name>A0AAV7P6B9_PLEWA</name>
<protein>
    <submittedName>
        <fullName evidence="2">Uncharacterized protein</fullName>
    </submittedName>
</protein>
<feature type="region of interest" description="Disordered" evidence="1">
    <location>
        <begin position="474"/>
        <end position="527"/>
    </location>
</feature>
<sequence length="527" mass="58924">MPLWRRKKSEAESRRQHGAEARSIPGWLATDPFSGVAGLLSRWAGPVLWEALGEKVTPLLVEEALESVKLSGAKLELKAAGQVGWLFLSALRTVYRKTLTQDAEIRKLWDEVAALQERQLLMKKTIESAVTRGDQMEARCTALAVRVAKQKSRQKPKIPSAGQVRALVCKENWDPYTWDGTVSDNDDDWNWEDEVEVRVAELGGVESGEGCVSEIEGERGSVMEVHPLMQNKSKGVNGGQIQNSRLVRDYTHSELLEITRMFKWLVRLWDTGADGTYLSPTELLKMGSVTTHAMLGQRLRGAQGHQAFSLMGWLMEGVKQLYPTAIDVEESWGPWHTISEANEQLREMGMQSAVYSQQFLGPDVEPVTPGIRERLIRNAPPHMKGALLALLGPTQGRPVGDVVLLMAQLEGLDRQKSARAVGQDNKYKGGESTIKVTRRQMWIDLLNAGVKKEEIDGKATPYLLNKWKALQRRQKEKEAFDEKQPAAPPMEESEKEKTESGKNRKVPVSTLHPDLSSDGWEVPDPLL</sequence>
<dbReference type="GO" id="GO:0009615">
    <property type="term" value="P:response to virus"/>
    <property type="evidence" value="ECO:0007669"/>
    <property type="project" value="TreeGrafter"/>
</dbReference>
<feature type="compositionally biased region" description="Basic and acidic residues" evidence="1">
    <location>
        <begin position="492"/>
        <end position="502"/>
    </location>
</feature>
<accession>A0AAV7P6B9</accession>
<evidence type="ECO:0000313" key="3">
    <source>
        <dbReference type="Proteomes" id="UP001066276"/>
    </source>
</evidence>
<dbReference type="PANTHER" id="PTHR48195">
    <property type="entry name" value="FRIEND VIRUS SUSCEPTIBILITY PROTEIN 1"/>
    <property type="match status" value="1"/>
</dbReference>
<dbReference type="EMBL" id="JANPWB010000011">
    <property type="protein sequence ID" value="KAJ1123706.1"/>
    <property type="molecule type" value="Genomic_DNA"/>
</dbReference>
<evidence type="ECO:0000313" key="2">
    <source>
        <dbReference type="EMBL" id="KAJ1123706.1"/>
    </source>
</evidence>
<dbReference type="PANTHER" id="PTHR48195:SF1">
    <property type="entry name" value="RIKEN CDNA 2410002F23 GENE"/>
    <property type="match status" value="1"/>
</dbReference>
<dbReference type="InterPro" id="IPR053270">
    <property type="entry name" value="Fv1_restriction_factor"/>
</dbReference>
<proteinExistence type="predicted"/>
<reference evidence="2" key="1">
    <citation type="journal article" date="2022" name="bioRxiv">
        <title>Sequencing and chromosome-scale assembly of the giantPleurodeles waltlgenome.</title>
        <authorList>
            <person name="Brown T."/>
            <person name="Elewa A."/>
            <person name="Iarovenko S."/>
            <person name="Subramanian E."/>
            <person name="Araus A.J."/>
            <person name="Petzold A."/>
            <person name="Susuki M."/>
            <person name="Suzuki K.-i.T."/>
            <person name="Hayashi T."/>
            <person name="Toyoda A."/>
            <person name="Oliveira C."/>
            <person name="Osipova E."/>
            <person name="Leigh N.D."/>
            <person name="Simon A."/>
            <person name="Yun M.H."/>
        </authorList>
    </citation>
    <scope>NUCLEOTIDE SEQUENCE</scope>
    <source>
        <strain evidence="2">20211129_DDA</strain>
        <tissue evidence="2">Liver</tissue>
    </source>
</reference>
<comment type="caution">
    <text evidence="2">The sequence shown here is derived from an EMBL/GenBank/DDBJ whole genome shotgun (WGS) entry which is preliminary data.</text>
</comment>
<organism evidence="2 3">
    <name type="scientific">Pleurodeles waltl</name>
    <name type="common">Iberian ribbed newt</name>
    <dbReference type="NCBI Taxonomy" id="8319"/>
    <lineage>
        <taxon>Eukaryota</taxon>
        <taxon>Metazoa</taxon>
        <taxon>Chordata</taxon>
        <taxon>Craniata</taxon>
        <taxon>Vertebrata</taxon>
        <taxon>Euteleostomi</taxon>
        <taxon>Amphibia</taxon>
        <taxon>Batrachia</taxon>
        <taxon>Caudata</taxon>
        <taxon>Salamandroidea</taxon>
        <taxon>Salamandridae</taxon>
        <taxon>Pleurodelinae</taxon>
        <taxon>Pleurodeles</taxon>
    </lineage>
</organism>
<gene>
    <name evidence="2" type="ORF">NDU88_002174</name>
</gene>
<keyword evidence="3" id="KW-1185">Reference proteome</keyword>
<evidence type="ECO:0000256" key="1">
    <source>
        <dbReference type="SAM" id="MobiDB-lite"/>
    </source>
</evidence>
<dbReference type="Proteomes" id="UP001066276">
    <property type="component" value="Chromosome 7"/>
</dbReference>